<reference evidence="2 3" key="1">
    <citation type="submission" date="2005-09" db="EMBL/GenBank/DDBJ databases">
        <authorList>
            <person name="Mural R.J."/>
            <person name="Li P.W."/>
            <person name="Adams M.D."/>
            <person name="Amanatides P.G."/>
            <person name="Baden-Tillson H."/>
            <person name="Barnstead M."/>
            <person name="Chin S.H."/>
            <person name="Dew I."/>
            <person name="Evans C.A."/>
            <person name="Ferriera S."/>
            <person name="Flanigan M."/>
            <person name="Fosler C."/>
            <person name="Glodek A."/>
            <person name="Gu Z."/>
            <person name="Holt R.A."/>
            <person name="Jennings D."/>
            <person name="Kraft C.L."/>
            <person name="Lu F."/>
            <person name="Nguyen T."/>
            <person name="Nusskern D.R."/>
            <person name="Pfannkoch C.M."/>
            <person name="Sitter C."/>
            <person name="Sutton G.G."/>
            <person name="Venter J.C."/>
            <person name="Wang Z."/>
            <person name="Woodage T."/>
            <person name="Zheng X.H."/>
            <person name="Zhong F."/>
        </authorList>
    </citation>
    <scope>NUCLEOTIDE SEQUENCE [LARGE SCALE GENOMIC DNA]</scope>
    <source>
        <strain>BN</strain>
        <strain evidence="3">Sprague-Dawley</strain>
    </source>
</reference>
<sequence>MSPESSSAQRGARVATPGPRGGARLTGHEGWAAGWEFNIQGGIFFFKTRAAPGRMCSVGR</sequence>
<dbReference type="EMBL" id="CH473979">
    <property type="protein sequence ID" value="EDM07370.1"/>
    <property type="molecule type" value="Genomic_DNA"/>
</dbReference>
<evidence type="ECO:0000256" key="1">
    <source>
        <dbReference type="SAM" id="MobiDB-lite"/>
    </source>
</evidence>
<proteinExistence type="predicted"/>
<feature type="region of interest" description="Disordered" evidence="1">
    <location>
        <begin position="1"/>
        <end position="27"/>
    </location>
</feature>
<dbReference type="AlphaFoldDB" id="A6JB14"/>
<gene>
    <name evidence="2" type="ORF">rCG_53706</name>
</gene>
<name>A6JB14_RAT</name>
<protein>
    <submittedName>
        <fullName evidence="2">RCG53706</fullName>
    </submittedName>
</protein>
<organism evidence="2 3">
    <name type="scientific">Rattus norvegicus</name>
    <name type="common">Rat</name>
    <dbReference type="NCBI Taxonomy" id="10116"/>
    <lineage>
        <taxon>Eukaryota</taxon>
        <taxon>Metazoa</taxon>
        <taxon>Chordata</taxon>
        <taxon>Craniata</taxon>
        <taxon>Vertebrata</taxon>
        <taxon>Euteleostomi</taxon>
        <taxon>Mammalia</taxon>
        <taxon>Eutheria</taxon>
        <taxon>Euarchontoglires</taxon>
        <taxon>Glires</taxon>
        <taxon>Rodentia</taxon>
        <taxon>Myomorpha</taxon>
        <taxon>Muroidea</taxon>
        <taxon>Muridae</taxon>
        <taxon>Murinae</taxon>
        <taxon>Rattus</taxon>
    </lineage>
</organism>
<accession>A6JB14</accession>
<evidence type="ECO:0000313" key="2">
    <source>
        <dbReference type="EMBL" id="EDM07370.1"/>
    </source>
</evidence>
<evidence type="ECO:0000313" key="3">
    <source>
        <dbReference type="Proteomes" id="UP000234681"/>
    </source>
</evidence>
<dbReference type="Proteomes" id="UP000234681">
    <property type="component" value="Chromosome 1"/>
</dbReference>